<protein>
    <submittedName>
        <fullName evidence="2">Hydrolase</fullName>
    </submittedName>
</protein>
<evidence type="ECO:0000313" key="2">
    <source>
        <dbReference type="EMBL" id="BCL26166.1"/>
    </source>
</evidence>
<dbReference type="KEGG" id="sgm:GCM10017557_10250"/>
<dbReference type="PANTHER" id="PTHR43559">
    <property type="entry name" value="HYDROLASE YCAC-RELATED"/>
    <property type="match status" value="1"/>
</dbReference>
<gene>
    <name evidence="2" type="ORF">GCM10017557_10250</name>
</gene>
<dbReference type="RefSeq" id="WP_190849513.1">
    <property type="nucleotide sequence ID" value="NZ_AP023440.1"/>
</dbReference>
<dbReference type="PANTHER" id="PTHR43559:SF1">
    <property type="entry name" value="HYDROLASE"/>
    <property type="match status" value="1"/>
</dbReference>
<dbReference type="InterPro" id="IPR000868">
    <property type="entry name" value="Isochorismatase-like_dom"/>
</dbReference>
<feature type="domain" description="Isochorismatase-like" evidence="1">
    <location>
        <begin position="13"/>
        <end position="164"/>
    </location>
</feature>
<dbReference type="SUPFAM" id="SSF52499">
    <property type="entry name" value="Isochorismatase-like hydrolases"/>
    <property type="match status" value="1"/>
</dbReference>
<evidence type="ECO:0000259" key="1">
    <source>
        <dbReference type="Pfam" id="PF00857"/>
    </source>
</evidence>
<dbReference type="InterPro" id="IPR053152">
    <property type="entry name" value="Hydrolase_YcaC-like"/>
</dbReference>
<dbReference type="Proteomes" id="UP000516444">
    <property type="component" value="Chromosome"/>
</dbReference>
<dbReference type="EMBL" id="AP023440">
    <property type="protein sequence ID" value="BCL26166.1"/>
    <property type="molecule type" value="Genomic_DNA"/>
</dbReference>
<sequence>MAVPEPLSPDNTTVVLVDHAIGFANLIRSHDLSQHINNVVGLAKTAKWYGSGLVVTNGESTKPSGPLYPELLDAIGDEPVIERAVDFNSFLDESFAAAVRAEGRQNLAIGGISTEGCVLQTVLGGLREGYRVHVVVDVCASLSTEGHETALQRMIQAGAVPVTWFSLAAEFQLQPRWHDAPHRMRLMQEHVPAMAMGGRSFFHALELGKRSASD</sequence>
<dbReference type="AlphaFoldDB" id="A0A7G1NXA1"/>
<name>A0A7G1NXA1_9ACTN</name>
<dbReference type="Pfam" id="PF00857">
    <property type="entry name" value="Isochorismatase"/>
    <property type="match status" value="1"/>
</dbReference>
<accession>A0A7G1NXA1</accession>
<dbReference type="Gene3D" id="3.40.50.850">
    <property type="entry name" value="Isochorismatase-like"/>
    <property type="match status" value="1"/>
</dbReference>
<dbReference type="GO" id="GO:0016787">
    <property type="term" value="F:hydrolase activity"/>
    <property type="evidence" value="ECO:0007669"/>
    <property type="project" value="UniProtKB-KW"/>
</dbReference>
<keyword evidence="3" id="KW-1185">Reference proteome</keyword>
<dbReference type="InterPro" id="IPR036380">
    <property type="entry name" value="Isochorismatase-like_sf"/>
</dbReference>
<proteinExistence type="predicted"/>
<organism evidence="2 3">
    <name type="scientific">Streptomyces aurantiacus</name>
    <dbReference type="NCBI Taxonomy" id="47760"/>
    <lineage>
        <taxon>Bacteria</taxon>
        <taxon>Bacillati</taxon>
        <taxon>Actinomycetota</taxon>
        <taxon>Actinomycetes</taxon>
        <taxon>Kitasatosporales</taxon>
        <taxon>Streptomycetaceae</taxon>
        <taxon>Streptomyces</taxon>
        <taxon>Streptomyces aurantiacus group</taxon>
    </lineage>
</organism>
<evidence type="ECO:0000313" key="3">
    <source>
        <dbReference type="Proteomes" id="UP000516444"/>
    </source>
</evidence>
<keyword evidence="2" id="KW-0378">Hydrolase</keyword>
<reference evidence="2 3" key="1">
    <citation type="journal article" date="2014" name="Int. J. Syst. Evol. Microbiol.">
        <title>Complete genome sequence of Corynebacterium casei LMG S-19264T (=DSM 44701T), isolated from a smear-ripened cheese.</title>
        <authorList>
            <consortium name="US DOE Joint Genome Institute (JGI-PGF)"/>
            <person name="Walter F."/>
            <person name="Albersmeier A."/>
            <person name="Kalinowski J."/>
            <person name="Ruckert C."/>
        </authorList>
    </citation>
    <scope>NUCLEOTIDE SEQUENCE [LARGE SCALE GENOMIC DNA]</scope>
    <source>
        <strain evidence="2 3">JCM 4677</strain>
    </source>
</reference>